<dbReference type="Proteomes" id="UP000214720">
    <property type="component" value="Unassembled WGS sequence"/>
</dbReference>
<proteinExistence type="predicted"/>
<dbReference type="EMBL" id="MTHB01000262">
    <property type="protein sequence ID" value="OXC72802.1"/>
    <property type="molecule type" value="Genomic_DNA"/>
</dbReference>
<protein>
    <submittedName>
        <fullName evidence="1">Uncharacterized protein</fullName>
    </submittedName>
</protein>
<comment type="caution">
    <text evidence="1">The sequence shown here is derived from an EMBL/GenBank/DDBJ whole genome shotgun (WGS) entry which is preliminary data.</text>
</comment>
<sequence>MNRTIDPMRFAELLDDRTCGREVILRHELPVSIEVLS</sequence>
<name>A0A226WNP5_CABSO</name>
<evidence type="ECO:0000313" key="2">
    <source>
        <dbReference type="Proteomes" id="UP000214720"/>
    </source>
</evidence>
<gene>
    <name evidence="1" type="ORF">BSU04_39840</name>
</gene>
<reference evidence="2" key="1">
    <citation type="submission" date="2017-01" db="EMBL/GenBank/DDBJ databases">
        <title>Genome Analysis of Deinococcus marmoris KOPRI26562.</title>
        <authorList>
            <person name="Kim J.H."/>
            <person name="Oh H.-M."/>
        </authorList>
    </citation>
    <scope>NUCLEOTIDE SEQUENCE [LARGE SCALE GENOMIC DNA]</scope>
    <source>
        <strain evidence="2">PAMC 26633</strain>
    </source>
</reference>
<evidence type="ECO:0000313" key="1">
    <source>
        <dbReference type="EMBL" id="OXC72802.1"/>
    </source>
</evidence>
<organism evidence="1 2">
    <name type="scientific">Caballeronia sordidicola</name>
    <name type="common">Burkholderia sordidicola</name>
    <dbReference type="NCBI Taxonomy" id="196367"/>
    <lineage>
        <taxon>Bacteria</taxon>
        <taxon>Pseudomonadati</taxon>
        <taxon>Pseudomonadota</taxon>
        <taxon>Betaproteobacteria</taxon>
        <taxon>Burkholderiales</taxon>
        <taxon>Burkholderiaceae</taxon>
        <taxon>Caballeronia</taxon>
    </lineage>
</organism>
<accession>A0A226WNP5</accession>
<dbReference type="AlphaFoldDB" id="A0A226WNP5"/>